<feature type="domain" description="MPN" evidence="6">
    <location>
        <begin position="4"/>
        <end position="138"/>
    </location>
</feature>
<keyword evidence="5" id="KW-0482">Metalloprotease</keyword>
<dbReference type="InterPro" id="IPR051929">
    <property type="entry name" value="VirAsm_ModProt"/>
</dbReference>
<evidence type="ECO:0000313" key="7">
    <source>
        <dbReference type="EMBL" id="MBB5715370.1"/>
    </source>
</evidence>
<comment type="caution">
    <text evidence="7">The sequence shown here is derived from an EMBL/GenBank/DDBJ whole genome shotgun (WGS) entry which is preliminary data.</text>
</comment>
<evidence type="ECO:0000256" key="2">
    <source>
        <dbReference type="ARBA" id="ARBA00022723"/>
    </source>
</evidence>
<gene>
    <name evidence="7" type="ORF">FHS94_002216</name>
</gene>
<evidence type="ECO:0000256" key="3">
    <source>
        <dbReference type="ARBA" id="ARBA00022801"/>
    </source>
</evidence>
<evidence type="ECO:0000313" key="8">
    <source>
        <dbReference type="Proteomes" id="UP000546200"/>
    </source>
</evidence>
<evidence type="ECO:0000256" key="5">
    <source>
        <dbReference type="ARBA" id="ARBA00023049"/>
    </source>
</evidence>
<dbReference type="GO" id="GO:0008270">
    <property type="term" value="F:zinc ion binding"/>
    <property type="evidence" value="ECO:0007669"/>
    <property type="project" value="TreeGrafter"/>
</dbReference>
<keyword evidence="3" id="KW-0378">Hydrolase</keyword>
<sequence>MANVAISTELLAQIVAHAQQSPFAEVCGLLFGTPDVIDALERCTNVAAEPARRFEIDPAQLLAAHRRSRAGGPVVIGHYHSHPSGRAWPSATDAADAVADGSVWLIVAGFDVTAWRAVANGAVEGRFDPLALRMGASVARNADVEER</sequence>
<accession>A0A7W9EUN8</accession>
<dbReference type="GO" id="GO:0006508">
    <property type="term" value="P:proteolysis"/>
    <property type="evidence" value="ECO:0007669"/>
    <property type="project" value="UniProtKB-KW"/>
</dbReference>
<dbReference type="PANTHER" id="PTHR34858">
    <property type="entry name" value="CYSO-CYSTEINE PEPTIDASE"/>
    <property type="match status" value="1"/>
</dbReference>
<dbReference type="EMBL" id="JACIJK010000006">
    <property type="protein sequence ID" value="MBB5715370.1"/>
    <property type="molecule type" value="Genomic_DNA"/>
</dbReference>
<proteinExistence type="predicted"/>
<dbReference type="CDD" id="cd08070">
    <property type="entry name" value="MPN_like"/>
    <property type="match status" value="1"/>
</dbReference>
<dbReference type="Proteomes" id="UP000546200">
    <property type="component" value="Unassembled WGS sequence"/>
</dbReference>
<dbReference type="GO" id="GO:0008235">
    <property type="term" value="F:metalloexopeptidase activity"/>
    <property type="evidence" value="ECO:0007669"/>
    <property type="project" value="TreeGrafter"/>
</dbReference>
<dbReference type="Gene3D" id="3.40.140.10">
    <property type="entry name" value="Cytidine Deaminase, domain 2"/>
    <property type="match status" value="1"/>
</dbReference>
<evidence type="ECO:0000256" key="1">
    <source>
        <dbReference type="ARBA" id="ARBA00022670"/>
    </source>
</evidence>
<dbReference type="AlphaFoldDB" id="A0A7W9EUN8"/>
<protein>
    <submittedName>
        <fullName evidence="7">Proteasome lid subunit RPN8/RPN11</fullName>
    </submittedName>
</protein>
<evidence type="ECO:0000259" key="6">
    <source>
        <dbReference type="PROSITE" id="PS50249"/>
    </source>
</evidence>
<dbReference type="PROSITE" id="PS50249">
    <property type="entry name" value="MPN"/>
    <property type="match status" value="1"/>
</dbReference>
<reference evidence="7 8" key="1">
    <citation type="submission" date="2020-08" db="EMBL/GenBank/DDBJ databases">
        <title>Genomic Encyclopedia of Type Strains, Phase IV (KMG-IV): sequencing the most valuable type-strain genomes for metagenomic binning, comparative biology and taxonomic classification.</title>
        <authorList>
            <person name="Goeker M."/>
        </authorList>
    </citation>
    <scope>NUCLEOTIDE SEQUENCE [LARGE SCALE GENOMIC DNA]</scope>
    <source>
        <strain evidence="7 8">DSM 100044</strain>
    </source>
</reference>
<keyword evidence="1" id="KW-0645">Protease</keyword>
<dbReference type="RefSeq" id="WP_343055244.1">
    <property type="nucleotide sequence ID" value="NZ_JACIJK010000006.1"/>
</dbReference>
<dbReference type="InterPro" id="IPR028090">
    <property type="entry name" value="JAB_dom_prok"/>
</dbReference>
<dbReference type="GO" id="GO:0000502">
    <property type="term" value="C:proteasome complex"/>
    <property type="evidence" value="ECO:0007669"/>
    <property type="project" value="UniProtKB-KW"/>
</dbReference>
<evidence type="ECO:0000256" key="4">
    <source>
        <dbReference type="ARBA" id="ARBA00022833"/>
    </source>
</evidence>
<dbReference type="PANTHER" id="PTHR34858:SF1">
    <property type="entry name" value="CYSO-CYSTEINE PEPTIDASE"/>
    <property type="match status" value="1"/>
</dbReference>
<name>A0A7W9EUN8_9SPHN</name>
<keyword evidence="8" id="KW-1185">Reference proteome</keyword>
<keyword evidence="4" id="KW-0862">Zinc</keyword>
<keyword evidence="2" id="KW-0479">Metal-binding</keyword>
<dbReference type="Pfam" id="PF14464">
    <property type="entry name" value="Prok-JAB"/>
    <property type="match status" value="1"/>
</dbReference>
<organism evidence="7 8">
    <name type="scientific">Sphingomonas aerophila</name>
    <dbReference type="NCBI Taxonomy" id="1344948"/>
    <lineage>
        <taxon>Bacteria</taxon>
        <taxon>Pseudomonadati</taxon>
        <taxon>Pseudomonadota</taxon>
        <taxon>Alphaproteobacteria</taxon>
        <taxon>Sphingomonadales</taxon>
        <taxon>Sphingomonadaceae</taxon>
        <taxon>Sphingomonas</taxon>
    </lineage>
</organism>
<dbReference type="InterPro" id="IPR037518">
    <property type="entry name" value="MPN"/>
</dbReference>
<dbReference type="SUPFAM" id="SSF102712">
    <property type="entry name" value="JAB1/MPN domain"/>
    <property type="match status" value="1"/>
</dbReference>
<keyword evidence="7" id="KW-0647">Proteasome</keyword>